<dbReference type="PANTHER" id="PTHR45826:SF22">
    <property type="entry name" value="EXPRESSED PROTEIN"/>
    <property type="match status" value="1"/>
</dbReference>
<name>A0A835ATQ9_9POAL</name>
<dbReference type="PANTHER" id="PTHR45826">
    <property type="entry name" value="POLYAMINE TRANSPORTER PUT1"/>
    <property type="match status" value="1"/>
</dbReference>
<proteinExistence type="inferred from homology"/>
<comment type="similarity">
    <text evidence="8">Belongs to the amino acid-polyamine-organocation (APC) superfamily. Polyamine:cation symporter (PHS) (TC 2.A.3.12) family.</text>
</comment>
<sequence length="247" mass="25766">MAGEVDRPERTFPQALAVAVVLIAASYLLPLMAAIGATDAPPAKWTNGYLADVAGIIGGPWLKYWMEAGAVLASVGMFEAQLSSGAFQLLGMAELGLLPSVLARRATRFRTPCVAIAASSAVTLAVVSFLGFDDVVGTANFLYSLGTLLEFAAFLCLRARLPELKRPYRVPLPLPVLAAMCAVPSAFLVYVCAVAGWRVLALAGAHTALAVGLHAAMGLCRSKNWLTFNAAAVDEDGVHAAGAGHRV</sequence>
<dbReference type="Pfam" id="PF13520">
    <property type="entry name" value="AA_permease_2"/>
    <property type="match status" value="1"/>
</dbReference>
<feature type="transmembrane region" description="Helical" evidence="9">
    <location>
        <begin position="197"/>
        <end position="219"/>
    </location>
</feature>
<evidence type="ECO:0000256" key="4">
    <source>
        <dbReference type="ARBA" id="ARBA00022692"/>
    </source>
</evidence>
<dbReference type="InterPro" id="IPR002293">
    <property type="entry name" value="AA/rel_permease1"/>
</dbReference>
<evidence type="ECO:0000256" key="3">
    <source>
        <dbReference type="ARBA" id="ARBA00022475"/>
    </source>
</evidence>
<dbReference type="Gene3D" id="1.20.1740.10">
    <property type="entry name" value="Amino acid/polyamine transporter I"/>
    <property type="match status" value="1"/>
</dbReference>
<dbReference type="AlphaFoldDB" id="A0A835ATQ9"/>
<organism evidence="10 11">
    <name type="scientific">Digitaria exilis</name>
    <dbReference type="NCBI Taxonomy" id="1010633"/>
    <lineage>
        <taxon>Eukaryota</taxon>
        <taxon>Viridiplantae</taxon>
        <taxon>Streptophyta</taxon>
        <taxon>Embryophyta</taxon>
        <taxon>Tracheophyta</taxon>
        <taxon>Spermatophyta</taxon>
        <taxon>Magnoliopsida</taxon>
        <taxon>Liliopsida</taxon>
        <taxon>Poales</taxon>
        <taxon>Poaceae</taxon>
        <taxon>PACMAD clade</taxon>
        <taxon>Panicoideae</taxon>
        <taxon>Panicodae</taxon>
        <taxon>Paniceae</taxon>
        <taxon>Anthephorinae</taxon>
        <taxon>Digitaria</taxon>
    </lineage>
</organism>
<comment type="caution">
    <text evidence="10">The sequence shown here is derived from an EMBL/GenBank/DDBJ whole genome shotgun (WGS) entry which is preliminary data.</text>
</comment>
<evidence type="ECO:0000313" key="11">
    <source>
        <dbReference type="Proteomes" id="UP000636709"/>
    </source>
</evidence>
<keyword evidence="3" id="KW-1003">Cell membrane</keyword>
<dbReference type="GO" id="GO:0022857">
    <property type="term" value="F:transmembrane transporter activity"/>
    <property type="evidence" value="ECO:0007669"/>
    <property type="project" value="InterPro"/>
</dbReference>
<feature type="transmembrane region" description="Helical" evidence="9">
    <location>
        <begin position="138"/>
        <end position="158"/>
    </location>
</feature>
<evidence type="ECO:0000256" key="9">
    <source>
        <dbReference type="SAM" id="Phobius"/>
    </source>
</evidence>
<protein>
    <submittedName>
        <fullName evidence="10">Uncharacterized protein</fullName>
    </submittedName>
</protein>
<keyword evidence="6 9" id="KW-1133">Transmembrane helix</keyword>
<evidence type="ECO:0000256" key="1">
    <source>
        <dbReference type="ARBA" id="ARBA00004651"/>
    </source>
</evidence>
<dbReference type="InterPro" id="IPR044566">
    <property type="entry name" value="RMV1-like"/>
</dbReference>
<keyword evidence="4 9" id="KW-0812">Transmembrane</keyword>
<dbReference type="Proteomes" id="UP000636709">
    <property type="component" value="Unassembled WGS sequence"/>
</dbReference>
<feature type="transmembrane region" description="Helical" evidence="9">
    <location>
        <begin position="170"/>
        <end position="191"/>
    </location>
</feature>
<evidence type="ECO:0000256" key="8">
    <source>
        <dbReference type="ARBA" id="ARBA00024041"/>
    </source>
</evidence>
<gene>
    <name evidence="10" type="ORF">HU200_050151</name>
</gene>
<evidence type="ECO:0000313" key="10">
    <source>
        <dbReference type="EMBL" id="KAF8670886.1"/>
    </source>
</evidence>
<evidence type="ECO:0000256" key="7">
    <source>
        <dbReference type="ARBA" id="ARBA00023136"/>
    </source>
</evidence>
<accession>A0A835ATQ9</accession>
<evidence type="ECO:0000256" key="5">
    <source>
        <dbReference type="ARBA" id="ARBA00022847"/>
    </source>
</evidence>
<keyword evidence="2" id="KW-0813">Transport</keyword>
<evidence type="ECO:0000256" key="6">
    <source>
        <dbReference type="ARBA" id="ARBA00022989"/>
    </source>
</evidence>
<dbReference type="OrthoDB" id="691079at2759"/>
<keyword evidence="7 9" id="KW-0472">Membrane</keyword>
<evidence type="ECO:0000256" key="2">
    <source>
        <dbReference type="ARBA" id="ARBA00022448"/>
    </source>
</evidence>
<feature type="transmembrane region" description="Helical" evidence="9">
    <location>
        <begin position="15"/>
        <end position="37"/>
    </location>
</feature>
<keyword evidence="11" id="KW-1185">Reference proteome</keyword>
<feature type="transmembrane region" description="Helical" evidence="9">
    <location>
        <begin position="114"/>
        <end position="132"/>
    </location>
</feature>
<comment type="subcellular location">
    <subcellularLocation>
        <location evidence="1">Cell membrane</location>
        <topology evidence="1">Multi-pass membrane protein</topology>
    </subcellularLocation>
</comment>
<keyword evidence="5" id="KW-0769">Symport</keyword>
<dbReference type="GO" id="GO:0005886">
    <property type="term" value="C:plasma membrane"/>
    <property type="evidence" value="ECO:0007669"/>
    <property type="project" value="UniProtKB-SubCell"/>
</dbReference>
<reference evidence="10" key="1">
    <citation type="submission" date="2020-07" db="EMBL/GenBank/DDBJ databases">
        <title>Genome sequence and genetic diversity analysis of an under-domesticated orphan crop, white fonio (Digitaria exilis).</title>
        <authorList>
            <person name="Bennetzen J.L."/>
            <person name="Chen S."/>
            <person name="Ma X."/>
            <person name="Wang X."/>
            <person name="Yssel A.E.J."/>
            <person name="Chaluvadi S.R."/>
            <person name="Johnson M."/>
            <person name="Gangashetty P."/>
            <person name="Hamidou F."/>
            <person name="Sanogo M.D."/>
            <person name="Zwaenepoel A."/>
            <person name="Wallace J."/>
            <person name="Van De Peer Y."/>
            <person name="Van Deynze A."/>
        </authorList>
    </citation>
    <scope>NUCLEOTIDE SEQUENCE</scope>
    <source>
        <tissue evidence="10">Leaves</tissue>
    </source>
</reference>
<dbReference type="EMBL" id="JACEFO010002248">
    <property type="protein sequence ID" value="KAF8670886.1"/>
    <property type="molecule type" value="Genomic_DNA"/>
</dbReference>